<dbReference type="InterPro" id="IPR036388">
    <property type="entry name" value="WH-like_DNA-bd_sf"/>
</dbReference>
<reference evidence="2" key="1">
    <citation type="submission" date="2020-10" db="EMBL/GenBank/DDBJ databases">
        <authorList>
            <person name="Kadnikov V."/>
            <person name="Beletsky A.V."/>
            <person name="Mardanov A.V."/>
            <person name="Karnachuk O.V."/>
            <person name="Ravin N.V."/>
        </authorList>
    </citation>
    <scope>NUCLEOTIDE SEQUENCE</scope>
    <source>
        <strain evidence="2">Bu02</strain>
    </source>
</reference>
<dbReference type="GO" id="GO:0003677">
    <property type="term" value="F:DNA binding"/>
    <property type="evidence" value="ECO:0007669"/>
    <property type="project" value="UniProtKB-KW"/>
</dbReference>
<dbReference type="GO" id="GO:0005829">
    <property type="term" value="C:cytosol"/>
    <property type="evidence" value="ECO:0007669"/>
    <property type="project" value="TreeGrafter"/>
</dbReference>
<dbReference type="AlphaFoldDB" id="A0AAT9LAB9"/>
<dbReference type="SUPFAM" id="SSF46785">
    <property type="entry name" value="Winged helix' DNA-binding domain"/>
    <property type="match status" value="1"/>
</dbReference>
<dbReference type="Pfam" id="PF02082">
    <property type="entry name" value="Rrf2"/>
    <property type="match status" value="1"/>
</dbReference>
<evidence type="ECO:0000256" key="1">
    <source>
        <dbReference type="ARBA" id="ARBA00023125"/>
    </source>
</evidence>
<sequence>MPFRLSTRGHYAVLLMYELARSGDSFISLSQISSSQKISQGYLEQIIKPLRESGLVKGRKGSGGGYMLAKDPSEITVGEIVRSVEGPVIPVKCVDESAPLHYCPDNCRARMVWRRVGEAIDRVLDSITLSDLLSEEGLNEKERRNDS</sequence>
<name>A0AAT9LAB9_9FIRM</name>
<dbReference type="Gene3D" id="1.10.10.10">
    <property type="entry name" value="Winged helix-like DNA-binding domain superfamily/Winged helix DNA-binding domain"/>
    <property type="match status" value="1"/>
</dbReference>
<dbReference type="PANTHER" id="PTHR33221:SF5">
    <property type="entry name" value="HTH-TYPE TRANSCRIPTIONAL REGULATOR ISCR"/>
    <property type="match status" value="1"/>
</dbReference>
<accession>A0AAT9LAB9</accession>
<evidence type="ECO:0000313" key="2">
    <source>
        <dbReference type="EMBL" id="QUL98004.1"/>
    </source>
</evidence>
<dbReference type="KEGG" id="fcz:IMF26_08000"/>
<dbReference type="EMBL" id="CP062796">
    <property type="protein sequence ID" value="QUL98004.1"/>
    <property type="molecule type" value="Genomic_DNA"/>
</dbReference>
<reference evidence="2" key="2">
    <citation type="journal article" date="2023" name="Biology">
        <title>Prokaryotic Life Associated with Coal-Fire Gas Vents Revealed by Metagenomics.</title>
        <authorList>
            <person name="Kadnikov V.V."/>
            <person name="Mardanov A.V."/>
            <person name="Beletsky A.V."/>
            <person name="Karnachuk O.V."/>
            <person name="Ravin N.V."/>
        </authorList>
    </citation>
    <scope>NUCLEOTIDE SEQUENCE</scope>
    <source>
        <strain evidence="2">Bu02</strain>
    </source>
</reference>
<proteinExistence type="predicted"/>
<protein>
    <submittedName>
        <fullName evidence="2">Rrf2 family transcriptional regulator</fullName>
    </submittedName>
</protein>
<keyword evidence="1" id="KW-0238">DNA-binding</keyword>
<dbReference type="InterPro" id="IPR036390">
    <property type="entry name" value="WH_DNA-bd_sf"/>
</dbReference>
<dbReference type="InterPro" id="IPR000944">
    <property type="entry name" value="Tscrpt_reg_Rrf2"/>
</dbReference>
<dbReference type="NCBIfam" id="TIGR00738">
    <property type="entry name" value="rrf2_super"/>
    <property type="match status" value="1"/>
</dbReference>
<dbReference type="PANTHER" id="PTHR33221">
    <property type="entry name" value="WINGED HELIX-TURN-HELIX TRANSCRIPTIONAL REGULATOR, RRF2 FAMILY"/>
    <property type="match status" value="1"/>
</dbReference>
<organism evidence="2">
    <name type="scientific">Candidatus Fermentithermobacillus carboniphilus</name>
    <dbReference type="NCBI Taxonomy" id="3085328"/>
    <lineage>
        <taxon>Bacteria</taxon>
        <taxon>Bacillati</taxon>
        <taxon>Bacillota</taxon>
        <taxon>Candidatus Fermentithermobacillia</taxon>
        <taxon>Candidatus Fermentithermobacillales</taxon>
        <taxon>Candidatus Fermentithermobacillaceae</taxon>
        <taxon>Candidatus Fermentithermobacillus</taxon>
    </lineage>
</organism>
<dbReference type="PROSITE" id="PS51197">
    <property type="entry name" value="HTH_RRF2_2"/>
    <property type="match status" value="1"/>
</dbReference>
<dbReference type="GO" id="GO:0003700">
    <property type="term" value="F:DNA-binding transcription factor activity"/>
    <property type="evidence" value="ECO:0007669"/>
    <property type="project" value="TreeGrafter"/>
</dbReference>
<gene>
    <name evidence="2" type="ORF">IMF26_08000</name>
</gene>